<dbReference type="PANTHER" id="PTHR45953:SF1">
    <property type="entry name" value="IDURONATE 2-SULFATASE"/>
    <property type="match status" value="1"/>
</dbReference>
<accession>A0ABY5WHB4</accession>
<keyword evidence="1" id="KW-0479">Metal-binding</keyword>
<evidence type="ECO:0000259" key="3">
    <source>
        <dbReference type="Pfam" id="PF00884"/>
    </source>
</evidence>
<dbReference type="SUPFAM" id="SSF53649">
    <property type="entry name" value="Alkaline phosphatase-like"/>
    <property type="match status" value="1"/>
</dbReference>
<dbReference type="InterPro" id="IPR017850">
    <property type="entry name" value="Alkaline_phosphatase_core_sf"/>
</dbReference>
<dbReference type="Proteomes" id="UP001058514">
    <property type="component" value="Chromosome"/>
</dbReference>
<dbReference type="CDD" id="cd16028">
    <property type="entry name" value="PMH"/>
    <property type="match status" value="1"/>
</dbReference>
<keyword evidence="5" id="KW-1185">Reference proteome</keyword>
<organism evidence="4 5">
    <name type="scientific">Leisingera aquaemixtae</name>
    <dbReference type="NCBI Taxonomy" id="1396826"/>
    <lineage>
        <taxon>Bacteria</taxon>
        <taxon>Pseudomonadati</taxon>
        <taxon>Pseudomonadota</taxon>
        <taxon>Alphaproteobacteria</taxon>
        <taxon>Rhodobacterales</taxon>
        <taxon>Roseobacteraceae</taxon>
        <taxon>Leisingera</taxon>
    </lineage>
</organism>
<dbReference type="PANTHER" id="PTHR45953">
    <property type="entry name" value="IDURONATE 2-SULFATASE"/>
    <property type="match status" value="1"/>
</dbReference>
<evidence type="ECO:0000313" key="5">
    <source>
        <dbReference type="Proteomes" id="UP001058514"/>
    </source>
</evidence>
<dbReference type="Gene3D" id="3.40.720.10">
    <property type="entry name" value="Alkaline Phosphatase, subunit A"/>
    <property type="match status" value="1"/>
</dbReference>
<name>A0ABY5WHB4_9RHOB</name>
<dbReference type="Gene3D" id="6.10.250.3360">
    <property type="match status" value="1"/>
</dbReference>
<reference evidence="4" key="1">
    <citation type="submission" date="2021-08" db="EMBL/GenBank/DDBJ databases">
        <authorList>
            <person name="Nwanade C."/>
            <person name="Wang M."/>
            <person name="Masoudi A."/>
            <person name="Yu Z."/>
            <person name="Liu J."/>
        </authorList>
    </citation>
    <scope>NUCLEOTIDE SEQUENCE</scope>
    <source>
        <strain evidence="4">S166</strain>
    </source>
</reference>
<dbReference type="RefSeq" id="WP_259964107.1">
    <property type="nucleotide sequence ID" value="NZ_CP081051.1"/>
</dbReference>
<proteinExistence type="predicted"/>
<dbReference type="EMBL" id="CP081051">
    <property type="protein sequence ID" value="UWQ40851.1"/>
    <property type="molecule type" value="Genomic_DNA"/>
</dbReference>
<dbReference type="InterPro" id="IPR000917">
    <property type="entry name" value="Sulfatase_N"/>
</dbReference>
<protein>
    <submittedName>
        <fullName evidence="4">Alkaline phosphatase family protein</fullName>
    </submittedName>
</protein>
<gene>
    <name evidence="4" type="ORF">K3718_15105</name>
</gene>
<evidence type="ECO:0000256" key="2">
    <source>
        <dbReference type="ARBA" id="ARBA00022801"/>
    </source>
</evidence>
<sequence>MPATPPQNRPATRNVLFIIIDQLRADCVFGAMARHVELPSIRAFMQEAVSFQRHYSVTNPCGPSRASILTGQYAMNHRSVRNGTPLRHDTPNIATEMRKAGYLPMLFGYTDTAQDPRAFDANDPALRTYEFPMNGFHEMTEMRLEMSYPWQSHLMNRGYEFENYWDVYKPVSPDRGAPRLNDPALYAAEDSDTAFLTDSFLGKMAAYHKESWFAHLTYIRPHPPLVAPAPYNTMYDPASLPLPQRLDTPEQEGALHPFFDPALRSSTAAGFVEGFPDLEPTDDTIRTLRAVYLGLATEVDHHVGRVIQFLKDTGQYDSTMVVITADHGEMLGDRHAWGKMTVYDAAYHTPLIIRMPGNEGNAGACLSQITESVDVTPTILDWVGQEIPNAMDGRSLLPLLRGEVPQDWRQYSFSELDFSEPLQPTLWQKALGTTPSDSSLGILRDGRFTLVEFAADLPPMLFDAEGQGELENVAGRPEHAAELARLTRLMLRHRMKNMDHTLSLVSITADGARSVPRFQAPRG</sequence>
<keyword evidence="2" id="KW-0378">Hydrolase</keyword>
<dbReference type="Pfam" id="PF00884">
    <property type="entry name" value="Sulfatase"/>
    <property type="match status" value="1"/>
</dbReference>
<evidence type="ECO:0000256" key="1">
    <source>
        <dbReference type="ARBA" id="ARBA00022723"/>
    </source>
</evidence>
<feature type="domain" description="Sulfatase N-terminal" evidence="3">
    <location>
        <begin position="13"/>
        <end position="384"/>
    </location>
</feature>
<evidence type="ECO:0000313" key="4">
    <source>
        <dbReference type="EMBL" id="UWQ40851.1"/>
    </source>
</evidence>